<dbReference type="InParanoid" id="A0A672FC62"/>
<feature type="domain" description="AIG1-type G" evidence="4">
    <location>
        <begin position="2"/>
        <end position="196"/>
    </location>
</feature>
<dbReference type="InterPro" id="IPR045058">
    <property type="entry name" value="GIMA/IAN/Toc"/>
</dbReference>
<keyword evidence="2" id="KW-0547">Nucleotide-binding</keyword>
<dbReference type="InterPro" id="IPR006703">
    <property type="entry name" value="G_AIG1"/>
</dbReference>
<reference evidence="5" key="1">
    <citation type="submission" date="2019-06" db="EMBL/GenBank/DDBJ databases">
        <authorList>
            <consortium name="Wellcome Sanger Institute Data Sharing"/>
        </authorList>
    </citation>
    <scope>NUCLEOTIDE SEQUENCE [LARGE SCALE GENOMIC DNA]</scope>
</reference>
<reference evidence="5" key="2">
    <citation type="submission" date="2025-08" db="UniProtKB">
        <authorList>
            <consortium name="Ensembl"/>
        </authorList>
    </citation>
    <scope>IDENTIFICATION</scope>
</reference>
<dbReference type="PANTHER" id="PTHR10903:SF184">
    <property type="entry name" value="GTP-BINDING PROTEIN A"/>
    <property type="match status" value="1"/>
</dbReference>
<keyword evidence="3" id="KW-0342">GTP-binding</keyword>
<reference evidence="5" key="3">
    <citation type="submission" date="2025-09" db="UniProtKB">
        <authorList>
            <consortium name="Ensembl"/>
        </authorList>
    </citation>
    <scope>IDENTIFICATION</scope>
</reference>
<evidence type="ECO:0000256" key="1">
    <source>
        <dbReference type="ARBA" id="ARBA00008535"/>
    </source>
</evidence>
<accession>A0A672FC62</accession>
<dbReference type="PROSITE" id="PS51720">
    <property type="entry name" value="G_AIG1"/>
    <property type="match status" value="1"/>
</dbReference>
<proteinExistence type="inferred from homology"/>
<evidence type="ECO:0000259" key="4">
    <source>
        <dbReference type="PROSITE" id="PS51720"/>
    </source>
</evidence>
<comment type="similarity">
    <text evidence="1">Belongs to the TRAFAC class TrmE-Era-EngA-EngB-Septin-like GTPase superfamily. AIG1/Toc34/Toc159-like paraseptin GTPase family. IAN subfamily.</text>
</comment>
<dbReference type="Proteomes" id="UP000472267">
    <property type="component" value="Chromosome 10"/>
</dbReference>
<dbReference type="Pfam" id="PF04548">
    <property type="entry name" value="AIG1"/>
    <property type="match status" value="1"/>
</dbReference>
<organism evidence="5 6">
    <name type="scientific">Salarias fasciatus</name>
    <name type="common">Jewelled blenny</name>
    <name type="synonym">Blennius fasciatus</name>
    <dbReference type="NCBI Taxonomy" id="181472"/>
    <lineage>
        <taxon>Eukaryota</taxon>
        <taxon>Metazoa</taxon>
        <taxon>Chordata</taxon>
        <taxon>Craniata</taxon>
        <taxon>Vertebrata</taxon>
        <taxon>Euteleostomi</taxon>
        <taxon>Actinopterygii</taxon>
        <taxon>Neopterygii</taxon>
        <taxon>Teleostei</taxon>
        <taxon>Neoteleostei</taxon>
        <taxon>Acanthomorphata</taxon>
        <taxon>Ovalentaria</taxon>
        <taxon>Blenniimorphae</taxon>
        <taxon>Blenniiformes</taxon>
        <taxon>Blennioidei</taxon>
        <taxon>Blenniidae</taxon>
        <taxon>Salariinae</taxon>
        <taxon>Salarias</taxon>
    </lineage>
</organism>
<dbReference type="FunFam" id="3.40.50.300:FF:000366">
    <property type="entry name" value="GTPase, IMAP family member 2"/>
    <property type="match status" value="1"/>
</dbReference>
<name>A0A672FC62_SALFA</name>
<dbReference type="SUPFAM" id="SSF52540">
    <property type="entry name" value="P-loop containing nucleoside triphosphate hydrolases"/>
    <property type="match status" value="1"/>
</dbReference>
<keyword evidence="6" id="KW-1185">Reference proteome</keyword>
<evidence type="ECO:0000313" key="5">
    <source>
        <dbReference type="Ensembl" id="ENSSFAP00005003838.1"/>
    </source>
</evidence>
<dbReference type="InterPro" id="IPR027417">
    <property type="entry name" value="P-loop_NTPase"/>
</dbReference>
<dbReference type="Ensembl" id="ENSSFAT00005004110.1">
    <property type="protein sequence ID" value="ENSSFAP00005003838.1"/>
    <property type="gene ID" value="ENSSFAG00005002625.1"/>
</dbReference>
<dbReference type="PANTHER" id="PTHR10903">
    <property type="entry name" value="GTPASE, IMAP FAMILY MEMBER-RELATED"/>
    <property type="match status" value="1"/>
</dbReference>
<evidence type="ECO:0000313" key="6">
    <source>
        <dbReference type="Proteomes" id="UP000472267"/>
    </source>
</evidence>
<dbReference type="AlphaFoldDB" id="A0A672FC62"/>
<dbReference type="GO" id="GO:0005525">
    <property type="term" value="F:GTP binding"/>
    <property type="evidence" value="ECO:0007669"/>
    <property type="project" value="UniProtKB-KW"/>
</dbReference>
<sequence>MANRLTIVLLGHTGEGKSATGNTILGREAFESRRSFKSVTKEISEAAENVFGIQVSVVDTPGILCPGSEEKIRAHCQDITGPCLFLVVVKLDRFSEERQRAVMTACRVVGKQRHLQAYLLFTSGDALDSESIDDLIRDSISTSELVNMCANRYCVFNNKQRTNRMQVRQFLQKVDEIVTANKGEPCRSVSLSLSMEIKVFFIKLIEWIRSVFNKKHSSIDSYRPLLAASWWSTVMKCCVMLSRKCFKVEQVT</sequence>
<dbReference type="OMA" id="NMCANRY"/>
<evidence type="ECO:0000256" key="3">
    <source>
        <dbReference type="ARBA" id="ARBA00023134"/>
    </source>
</evidence>
<protein>
    <recommendedName>
        <fullName evidence="4">AIG1-type G domain-containing protein</fullName>
    </recommendedName>
</protein>
<evidence type="ECO:0000256" key="2">
    <source>
        <dbReference type="ARBA" id="ARBA00022741"/>
    </source>
</evidence>
<dbReference type="Gene3D" id="3.40.50.300">
    <property type="entry name" value="P-loop containing nucleotide triphosphate hydrolases"/>
    <property type="match status" value="1"/>
</dbReference>